<name>A0A482WYP5_LAOST</name>
<dbReference type="InParanoid" id="A0A482WYP5"/>
<dbReference type="AlphaFoldDB" id="A0A482WYP5"/>
<gene>
    <name evidence="1" type="ORF">LSTR_LSTR011942</name>
</gene>
<organism evidence="1 2">
    <name type="scientific">Laodelphax striatellus</name>
    <name type="common">Small brown planthopper</name>
    <name type="synonym">Delphax striatella</name>
    <dbReference type="NCBI Taxonomy" id="195883"/>
    <lineage>
        <taxon>Eukaryota</taxon>
        <taxon>Metazoa</taxon>
        <taxon>Ecdysozoa</taxon>
        <taxon>Arthropoda</taxon>
        <taxon>Hexapoda</taxon>
        <taxon>Insecta</taxon>
        <taxon>Pterygota</taxon>
        <taxon>Neoptera</taxon>
        <taxon>Paraneoptera</taxon>
        <taxon>Hemiptera</taxon>
        <taxon>Auchenorrhyncha</taxon>
        <taxon>Fulgoroidea</taxon>
        <taxon>Delphacidae</taxon>
        <taxon>Criomorphinae</taxon>
        <taxon>Laodelphax</taxon>
    </lineage>
</organism>
<sequence length="253" mass="28419">MTTSDGNATDKVRRQVSVPVAQQNRRTAANKTFQLPTFKILQPLQIPTNIYFPFTTRGFGFTTHKIYSIAQQCKTHAISVQQVYRLALFQLENQLTLASDFAYDTPLTQVPAKNLLSDDYHSSIVCNVTSTSQRALQFYEWVICIDPILEAEDKNHLKKTWQQVIKKVPLDCDIVSDVAFGDGYGMVSGSTPIKPLLTVVCSVWVYGKQVRFLSCSDTSFSMTENWIDSLVGVGGKFSLWETSRFPIHSSVNS</sequence>
<dbReference type="Proteomes" id="UP000291343">
    <property type="component" value="Unassembled WGS sequence"/>
</dbReference>
<dbReference type="EMBL" id="QKKF02022267">
    <property type="protein sequence ID" value="RZF38452.1"/>
    <property type="molecule type" value="Genomic_DNA"/>
</dbReference>
<evidence type="ECO:0000313" key="1">
    <source>
        <dbReference type="EMBL" id="RZF38452.1"/>
    </source>
</evidence>
<comment type="caution">
    <text evidence="1">The sequence shown here is derived from an EMBL/GenBank/DDBJ whole genome shotgun (WGS) entry which is preliminary data.</text>
</comment>
<protein>
    <submittedName>
        <fullName evidence="1">Uncharacterized protein</fullName>
    </submittedName>
</protein>
<reference evidence="1 2" key="1">
    <citation type="journal article" date="2017" name="Gigascience">
        <title>Genome sequence of the small brown planthopper, Laodelphax striatellus.</title>
        <authorList>
            <person name="Zhu J."/>
            <person name="Jiang F."/>
            <person name="Wang X."/>
            <person name="Yang P."/>
            <person name="Bao Y."/>
            <person name="Zhao W."/>
            <person name="Wang W."/>
            <person name="Lu H."/>
            <person name="Wang Q."/>
            <person name="Cui N."/>
            <person name="Li J."/>
            <person name="Chen X."/>
            <person name="Luo L."/>
            <person name="Yu J."/>
            <person name="Kang L."/>
            <person name="Cui F."/>
        </authorList>
    </citation>
    <scope>NUCLEOTIDE SEQUENCE [LARGE SCALE GENOMIC DNA]</scope>
    <source>
        <strain evidence="1">Lst14</strain>
    </source>
</reference>
<proteinExistence type="predicted"/>
<accession>A0A482WYP5</accession>
<evidence type="ECO:0000313" key="2">
    <source>
        <dbReference type="Proteomes" id="UP000291343"/>
    </source>
</evidence>
<keyword evidence="2" id="KW-1185">Reference proteome</keyword>